<gene>
    <name evidence="2" type="ORF">R3I93_008965</name>
</gene>
<feature type="signal peptide" evidence="1">
    <location>
        <begin position="1"/>
        <end position="22"/>
    </location>
</feature>
<evidence type="ECO:0000256" key="1">
    <source>
        <dbReference type="SAM" id="SignalP"/>
    </source>
</evidence>
<evidence type="ECO:0000313" key="3">
    <source>
        <dbReference type="Proteomes" id="UP001364617"/>
    </source>
</evidence>
<protein>
    <recommendedName>
        <fullName evidence="4">EF-hand domain-containing protein</fullName>
    </recommendedName>
</protein>
<comment type="caution">
    <text evidence="2">The sequence shown here is derived from an EMBL/GenBank/DDBJ whole genome shotgun (WGS) entry which is preliminary data.</text>
</comment>
<sequence>MANFVQLVAVLSLCVLAVVVHAQGGNGGPPPPPASIGNEICTFYTQGGTLLLDGPKVFEMMLIEFGRAIQTLTPMVTQQWMDDVDEDHDKRLNLAECAKLVQRISDSIQRPPQQ</sequence>
<feature type="chain" id="PRO_5042978366" description="EF-hand domain-containing protein" evidence="1">
    <location>
        <begin position="23"/>
        <end position="114"/>
    </location>
</feature>
<reference evidence="2 3" key="1">
    <citation type="submission" date="2024-02" db="EMBL/GenBank/DDBJ databases">
        <title>Chromosome-level genome assembly of the Eurasian Minnow (Phoxinus phoxinus).</title>
        <authorList>
            <person name="Oriowo T.O."/>
            <person name="Martin S."/>
            <person name="Stange M."/>
            <person name="Chrysostomakis Y."/>
            <person name="Brown T."/>
            <person name="Winkler S."/>
            <person name="Kukowka S."/>
            <person name="Myers E.W."/>
            <person name="Bohne A."/>
        </authorList>
    </citation>
    <scope>NUCLEOTIDE SEQUENCE [LARGE SCALE GENOMIC DNA]</scope>
    <source>
        <strain evidence="2">ZFMK-TIS-60720</strain>
        <tissue evidence="2">Whole Organism</tissue>
    </source>
</reference>
<dbReference type="EMBL" id="JAYKXH010000009">
    <property type="protein sequence ID" value="KAK7157635.1"/>
    <property type="molecule type" value="Genomic_DNA"/>
</dbReference>
<keyword evidence="1" id="KW-0732">Signal</keyword>
<proteinExistence type="predicted"/>
<keyword evidence="3" id="KW-1185">Reference proteome</keyword>
<dbReference type="AlphaFoldDB" id="A0AAN9D198"/>
<dbReference type="Proteomes" id="UP001364617">
    <property type="component" value="Unassembled WGS sequence"/>
</dbReference>
<name>A0AAN9D198_9TELE</name>
<accession>A0AAN9D198</accession>
<evidence type="ECO:0000313" key="2">
    <source>
        <dbReference type="EMBL" id="KAK7157635.1"/>
    </source>
</evidence>
<organism evidence="2 3">
    <name type="scientific">Phoxinus phoxinus</name>
    <name type="common">Eurasian minnow</name>
    <dbReference type="NCBI Taxonomy" id="58324"/>
    <lineage>
        <taxon>Eukaryota</taxon>
        <taxon>Metazoa</taxon>
        <taxon>Chordata</taxon>
        <taxon>Craniata</taxon>
        <taxon>Vertebrata</taxon>
        <taxon>Euteleostomi</taxon>
        <taxon>Actinopterygii</taxon>
        <taxon>Neopterygii</taxon>
        <taxon>Teleostei</taxon>
        <taxon>Ostariophysi</taxon>
        <taxon>Cypriniformes</taxon>
        <taxon>Leuciscidae</taxon>
        <taxon>Phoxininae</taxon>
        <taxon>Phoxinus</taxon>
    </lineage>
</organism>
<evidence type="ECO:0008006" key="4">
    <source>
        <dbReference type="Google" id="ProtNLM"/>
    </source>
</evidence>